<keyword evidence="1" id="KW-1133">Transmembrane helix</keyword>
<accession>A0A9W9J4L3</accession>
<keyword evidence="3" id="KW-1185">Reference proteome</keyword>
<reference evidence="2" key="2">
    <citation type="journal article" date="2023" name="IMA Fungus">
        <title>Comparative genomic study of the Penicillium genus elucidates a diverse pangenome and 15 lateral gene transfer events.</title>
        <authorList>
            <person name="Petersen C."/>
            <person name="Sorensen T."/>
            <person name="Nielsen M.R."/>
            <person name="Sondergaard T.E."/>
            <person name="Sorensen J.L."/>
            <person name="Fitzpatrick D.A."/>
            <person name="Frisvad J.C."/>
            <person name="Nielsen K.L."/>
        </authorList>
    </citation>
    <scope>NUCLEOTIDE SEQUENCE</scope>
    <source>
        <strain evidence="2">IBT 16849</strain>
    </source>
</reference>
<dbReference type="EMBL" id="JAPQKP010000005">
    <property type="protein sequence ID" value="KAJ5189096.1"/>
    <property type="molecule type" value="Genomic_DNA"/>
</dbReference>
<reference evidence="2" key="1">
    <citation type="submission" date="2022-11" db="EMBL/GenBank/DDBJ databases">
        <authorList>
            <person name="Petersen C."/>
        </authorList>
    </citation>
    <scope>NUCLEOTIDE SEQUENCE</scope>
    <source>
        <strain evidence="2">IBT 16849</strain>
    </source>
</reference>
<dbReference type="AlphaFoldDB" id="A0A9W9J4L3"/>
<gene>
    <name evidence="2" type="ORF">N7472_008110</name>
</gene>
<evidence type="ECO:0000256" key="1">
    <source>
        <dbReference type="SAM" id="Phobius"/>
    </source>
</evidence>
<sequence>MAHGRPGYLVSQTIARANRVLLYFWVVATFPRPHREATTSLRLWVRSMSGIVLGECHEVYEALGTAIALTLVAYILIHLINLSLFFSPLFYPNLVQLYFTVTCPISLQSDYFSVGLKQKPEDL</sequence>
<dbReference type="Proteomes" id="UP001150879">
    <property type="component" value="Unassembled WGS sequence"/>
</dbReference>
<protein>
    <submittedName>
        <fullName evidence="2">Uncharacterized protein</fullName>
    </submittedName>
</protein>
<feature type="transmembrane region" description="Helical" evidence="1">
    <location>
        <begin position="67"/>
        <end position="91"/>
    </location>
</feature>
<keyword evidence="1" id="KW-0472">Membrane</keyword>
<comment type="caution">
    <text evidence="2">The sequence shown here is derived from an EMBL/GenBank/DDBJ whole genome shotgun (WGS) entry which is preliminary data.</text>
</comment>
<evidence type="ECO:0000313" key="2">
    <source>
        <dbReference type="EMBL" id="KAJ5189096.1"/>
    </source>
</evidence>
<proteinExistence type="predicted"/>
<evidence type="ECO:0000313" key="3">
    <source>
        <dbReference type="Proteomes" id="UP001150879"/>
    </source>
</evidence>
<keyword evidence="1" id="KW-0812">Transmembrane</keyword>
<organism evidence="2 3">
    <name type="scientific">Penicillium cf. griseofulvum</name>
    <dbReference type="NCBI Taxonomy" id="2972120"/>
    <lineage>
        <taxon>Eukaryota</taxon>
        <taxon>Fungi</taxon>
        <taxon>Dikarya</taxon>
        <taxon>Ascomycota</taxon>
        <taxon>Pezizomycotina</taxon>
        <taxon>Eurotiomycetes</taxon>
        <taxon>Eurotiomycetidae</taxon>
        <taxon>Eurotiales</taxon>
        <taxon>Aspergillaceae</taxon>
        <taxon>Penicillium</taxon>
    </lineage>
</organism>
<name>A0A9W9J4L3_9EURO</name>